<comment type="caution">
    <text evidence="2">The sequence shown here is derived from an EMBL/GenBank/DDBJ whole genome shotgun (WGS) entry which is preliminary data.</text>
</comment>
<evidence type="ECO:0000259" key="1">
    <source>
        <dbReference type="Pfam" id="PF00561"/>
    </source>
</evidence>
<organism evidence="2 3">
    <name type="scientific">Latilactobacillus graminis DSM 20719</name>
    <dbReference type="NCBI Taxonomy" id="1423752"/>
    <lineage>
        <taxon>Bacteria</taxon>
        <taxon>Bacillati</taxon>
        <taxon>Bacillota</taxon>
        <taxon>Bacilli</taxon>
        <taxon>Lactobacillales</taxon>
        <taxon>Lactobacillaceae</taxon>
        <taxon>Latilactobacillus</taxon>
    </lineage>
</organism>
<dbReference type="SUPFAM" id="SSF53474">
    <property type="entry name" value="alpha/beta-Hydrolases"/>
    <property type="match status" value="1"/>
</dbReference>
<dbReference type="InterPro" id="IPR052920">
    <property type="entry name" value="DNA-binding_regulatory"/>
</dbReference>
<dbReference type="InterPro" id="IPR029058">
    <property type="entry name" value="AB_hydrolase_fold"/>
</dbReference>
<dbReference type="Gene3D" id="3.40.50.1820">
    <property type="entry name" value="alpha/beta hydrolase"/>
    <property type="match status" value="1"/>
</dbReference>
<dbReference type="InterPro" id="IPR000073">
    <property type="entry name" value="AB_hydrolase_1"/>
</dbReference>
<dbReference type="PANTHER" id="PTHR43358:SF4">
    <property type="entry name" value="ALPHA_BETA HYDROLASE FOLD-1 DOMAIN-CONTAINING PROTEIN"/>
    <property type="match status" value="1"/>
</dbReference>
<evidence type="ECO:0000313" key="3">
    <source>
        <dbReference type="Proteomes" id="UP000050823"/>
    </source>
</evidence>
<accession>A0AA89L4V2</accession>
<dbReference type="EMBL" id="AYZB01000035">
    <property type="protein sequence ID" value="KRM22477.1"/>
    <property type="molecule type" value="Genomic_DNA"/>
</dbReference>
<proteinExistence type="predicted"/>
<dbReference type="AlphaFoldDB" id="A0AA89L4V2"/>
<name>A0AA89L4V2_9LACO</name>
<evidence type="ECO:0000313" key="2">
    <source>
        <dbReference type="EMBL" id="KRM22477.1"/>
    </source>
</evidence>
<feature type="domain" description="AB hydrolase-1" evidence="1">
    <location>
        <begin position="91"/>
        <end position="223"/>
    </location>
</feature>
<gene>
    <name evidence="2" type="ORF">FC90_GL001080</name>
</gene>
<dbReference type="Proteomes" id="UP000050823">
    <property type="component" value="Unassembled WGS sequence"/>
</dbReference>
<protein>
    <submittedName>
        <fullName evidence="2">X-Pro dipeptidyl-peptidase family protein</fullName>
    </submittedName>
</protein>
<dbReference type="PANTHER" id="PTHR43358">
    <property type="entry name" value="ALPHA/BETA-HYDROLASE"/>
    <property type="match status" value="1"/>
</dbReference>
<reference evidence="2 3" key="1">
    <citation type="journal article" date="2015" name="Genome Announc.">
        <title>Expanding the biotechnology potential of lactobacilli through comparative genomics of 213 strains and associated genera.</title>
        <authorList>
            <person name="Sun Z."/>
            <person name="Harris H.M."/>
            <person name="McCann A."/>
            <person name="Guo C."/>
            <person name="Argimon S."/>
            <person name="Zhang W."/>
            <person name="Yang X."/>
            <person name="Jeffery I.B."/>
            <person name="Cooney J.C."/>
            <person name="Kagawa T.F."/>
            <person name="Liu W."/>
            <person name="Song Y."/>
            <person name="Salvetti E."/>
            <person name="Wrobel A."/>
            <person name="Rasinkangas P."/>
            <person name="Parkhill J."/>
            <person name="Rea M.C."/>
            <person name="O'Sullivan O."/>
            <person name="Ritari J."/>
            <person name="Douillard F.P."/>
            <person name="Paul Ross R."/>
            <person name="Yang R."/>
            <person name="Briner A.E."/>
            <person name="Felis G.E."/>
            <person name="de Vos W.M."/>
            <person name="Barrangou R."/>
            <person name="Klaenhammer T.R."/>
            <person name="Caufield P.W."/>
            <person name="Cui Y."/>
            <person name="Zhang H."/>
            <person name="O'Toole P.W."/>
        </authorList>
    </citation>
    <scope>NUCLEOTIDE SEQUENCE [LARGE SCALE GENOMIC DNA]</scope>
    <source>
        <strain evidence="2 3">DSM 20719</strain>
    </source>
</reference>
<sequence length="310" mass="35020">MKKRRWLKWSLISAIALVVVVLWGATMYMYQYAFVPGQKSFLNSGQPTKVYQANQRWLKNVKQTKWYQQSATDHLKLTALYVPAAQPTSKTILVAHGYMGKKEDMARYIHLYHDLGYNVLAPDDRASGESEGHAIGYGWTDRLDYVKWTKQVVQKNGQQSQIGLFGVSMGGATVMMTAGEKLPVQVKAVVEDCGYSSIEGELAYQLNDLFGLPKFPIFYTTNLMARARAGYNFFDGDATKSLAKSKIPIFFIHGGQDKFVPTKMVYENYAAANQPKKLWVVKGAGHAKAMAKQPKLYRQKVGAFFEQYFK</sequence>
<dbReference type="Pfam" id="PF00561">
    <property type="entry name" value="Abhydrolase_1"/>
    <property type="match status" value="1"/>
</dbReference>
<dbReference type="RefSeq" id="WP_057908454.1">
    <property type="nucleotide sequence ID" value="NZ_AYZB01000035.1"/>
</dbReference>